<dbReference type="AlphaFoldDB" id="A0AA86Q994"/>
<reference evidence="2 3" key="2">
    <citation type="submission" date="2024-07" db="EMBL/GenBank/DDBJ databases">
        <authorList>
            <person name="Akdeniz Z."/>
        </authorList>
    </citation>
    <scope>NUCLEOTIDE SEQUENCE [LARGE SCALE GENOMIC DNA]</scope>
</reference>
<keyword evidence="3" id="KW-1185">Reference proteome</keyword>
<gene>
    <name evidence="2" type="ORF">HINF_LOCUS29398</name>
    <name evidence="1" type="ORF">HINF_LOCUS42291</name>
</gene>
<evidence type="ECO:0000313" key="2">
    <source>
        <dbReference type="EMBL" id="CAL6023978.1"/>
    </source>
</evidence>
<accession>A0AA86Q994</accession>
<organism evidence="1">
    <name type="scientific">Hexamita inflata</name>
    <dbReference type="NCBI Taxonomy" id="28002"/>
    <lineage>
        <taxon>Eukaryota</taxon>
        <taxon>Metamonada</taxon>
        <taxon>Diplomonadida</taxon>
        <taxon>Hexamitidae</taxon>
        <taxon>Hexamitinae</taxon>
        <taxon>Hexamita</taxon>
    </lineage>
</organism>
<dbReference type="EMBL" id="CATOUU010000849">
    <property type="protein sequence ID" value="CAI9954646.1"/>
    <property type="molecule type" value="Genomic_DNA"/>
</dbReference>
<evidence type="ECO:0000313" key="3">
    <source>
        <dbReference type="Proteomes" id="UP001642409"/>
    </source>
</evidence>
<comment type="caution">
    <text evidence="1">The sequence shown here is derived from an EMBL/GenBank/DDBJ whole genome shotgun (WGS) entry which is preliminary data.</text>
</comment>
<proteinExistence type="predicted"/>
<dbReference type="Proteomes" id="UP001642409">
    <property type="component" value="Unassembled WGS sequence"/>
</dbReference>
<name>A0AA86Q994_9EUKA</name>
<sequence>MLQTARDVDIVEGFYNEQVAKINKQNEEIVTLSKRAIQIQLQKDKCKAIVEKMQHTLGKISMLQNYTIFNQEQLRKLALLHDVYRNTYHSAKWFKEKMDQTTFDDNNQYQNLQTVIVKAYADLFKVSEKKLLAILMESRHLKNTIRLKLEHLLQVLSLLAQVLFY</sequence>
<evidence type="ECO:0000313" key="1">
    <source>
        <dbReference type="EMBL" id="CAI9954646.1"/>
    </source>
</evidence>
<protein>
    <submittedName>
        <fullName evidence="1">EXS family protein</fullName>
    </submittedName>
    <submittedName>
        <fullName evidence="2">EXS_family protein</fullName>
    </submittedName>
</protein>
<reference evidence="1" key="1">
    <citation type="submission" date="2023-06" db="EMBL/GenBank/DDBJ databases">
        <authorList>
            <person name="Kurt Z."/>
        </authorList>
    </citation>
    <scope>NUCLEOTIDE SEQUENCE</scope>
</reference>
<dbReference type="EMBL" id="CAXDID020000094">
    <property type="protein sequence ID" value="CAL6023978.1"/>
    <property type="molecule type" value="Genomic_DNA"/>
</dbReference>